<dbReference type="AlphaFoldDB" id="A0A3B0US00"/>
<dbReference type="Gene3D" id="3.90.1720.10">
    <property type="entry name" value="endopeptidase domain like (from Nostoc punctiforme)"/>
    <property type="match status" value="1"/>
</dbReference>
<reference evidence="1" key="1">
    <citation type="submission" date="2018-06" db="EMBL/GenBank/DDBJ databases">
        <authorList>
            <person name="Zhirakovskaya E."/>
        </authorList>
    </citation>
    <scope>NUCLEOTIDE SEQUENCE</scope>
</reference>
<dbReference type="EMBL" id="UOES01000338">
    <property type="protein sequence ID" value="VAW28027.1"/>
    <property type="molecule type" value="Genomic_DNA"/>
</dbReference>
<organism evidence="1">
    <name type="scientific">hydrothermal vent metagenome</name>
    <dbReference type="NCBI Taxonomy" id="652676"/>
    <lineage>
        <taxon>unclassified sequences</taxon>
        <taxon>metagenomes</taxon>
        <taxon>ecological metagenomes</taxon>
    </lineage>
</organism>
<proteinExistence type="predicted"/>
<protein>
    <submittedName>
        <fullName evidence="1">Uncharacterized protein</fullName>
    </submittedName>
</protein>
<evidence type="ECO:0000313" key="1">
    <source>
        <dbReference type="EMBL" id="VAW28027.1"/>
    </source>
</evidence>
<gene>
    <name evidence="1" type="ORF">MNBD_BACTEROID06-902</name>
</gene>
<accession>A0A3B0US00</accession>
<name>A0A3B0US00_9ZZZZ</name>
<sequence>MKIFYKLSVIFILYALLAIPDNRTSIHIPKDSGLTTSGRWWGKFAQNLVKYRITSKQNQAFEYNKHRQLLKKQLDNLLLELTEPDNPKLDSISHHINKLSALASLVPGTIHEFEEDVATWRKLLKYQSRYWDTSSDYANERLFQFIVEGRMAFESALIQSETEEARWHLAKNQPTAHSSTFHNFNFENGDVIAFSSTVKDNFHISVFKELPNVSKRLGSIYINNGQASVIYLDYKKGLIIVPVEEFINDIAPNGIILRLRNDIPEMLRNPALPLLAATTIYEMAAEGTYSYDYGFDIESHSSLFDWELISKAFKQQGLSLEANLFNRNTFAINIGSKNPHLIPFEVELDHRFIIVGEWYHSNLLYENRLLTAATTAIIEHQSHEDFISYFKLPIYRVAKGYSVFAGLFGFNEPIPSGITAQSQLVYDAVSKKQKKLLAQLKTALSSYEKKQQHKATYLKMLQKANEIMTEQKDNSQ</sequence>